<proteinExistence type="predicted"/>
<dbReference type="Proteomes" id="UP000037035">
    <property type="component" value="Unassembled WGS sequence"/>
</dbReference>
<accession>A0A0L6V1J3</accession>
<keyword evidence="2" id="KW-1185">Reference proteome</keyword>
<name>A0A0L6V1J3_9BASI</name>
<organism evidence="1 2">
    <name type="scientific">Puccinia sorghi</name>
    <dbReference type="NCBI Taxonomy" id="27349"/>
    <lineage>
        <taxon>Eukaryota</taxon>
        <taxon>Fungi</taxon>
        <taxon>Dikarya</taxon>
        <taxon>Basidiomycota</taxon>
        <taxon>Pucciniomycotina</taxon>
        <taxon>Pucciniomycetes</taxon>
        <taxon>Pucciniales</taxon>
        <taxon>Pucciniaceae</taxon>
        <taxon>Puccinia</taxon>
    </lineage>
</organism>
<sequence>MAKLTRSVVVALEEVVVVVPVRPGRLGFVTCEVDEVGSGGGRMLSEACCMQKDATADQSVGEGLLKRDIEMSSMTKQPRFYICNKTGHIAPACTHKKHSSPFTPNQTSWPSHLNMPYPPCSIT</sequence>
<dbReference type="VEuPathDB" id="FungiDB:VP01_289g1"/>
<evidence type="ECO:0000313" key="1">
    <source>
        <dbReference type="EMBL" id="KNZ54619.1"/>
    </source>
</evidence>
<comment type="caution">
    <text evidence="1">The sequence shown here is derived from an EMBL/GenBank/DDBJ whole genome shotgun (WGS) entry which is preliminary data.</text>
</comment>
<dbReference type="AlphaFoldDB" id="A0A0L6V1J3"/>
<reference evidence="1 2" key="1">
    <citation type="submission" date="2015-08" db="EMBL/GenBank/DDBJ databases">
        <title>Next Generation Sequencing and Analysis of the Genome of Puccinia sorghi L Schw, the Causal Agent of Maize Common Rust.</title>
        <authorList>
            <person name="Rochi L."/>
            <person name="Burguener G."/>
            <person name="Darino M."/>
            <person name="Turjanski A."/>
            <person name="Kreff E."/>
            <person name="Dieguez M.J."/>
            <person name="Sacco F."/>
        </authorList>
    </citation>
    <scope>NUCLEOTIDE SEQUENCE [LARGE SCALE GENOMIC DNA]</scope>
    <source>
        <strain evidence="1 2">RO10H11247</strain>
    </source>
</reference>
<dbReference type="EMBL" id="LAVV01007834">
    <property type="protein sequence ID" value="KNZ54619.1"/>
    <property type="molecule type" value="Genomic_DNA"/>
</dbReference>
<gene>
    <name evidence="1" type="ORF">VP01_289g1</name>
</gene>
<protein>
    <submittedName>
        <fullName evidence="1">Uncharacterized protein</fullName>
    </submittedName>
</protein>
<evidence type="ECO:0000313" key="2">
    <source>
        <dbReference type="Proteomes" id="UP000037035"/>
    </source>
</evidence>